<dbReference type="STRING" id="1359163.NLO413_0998"/>
<evidence type="ECO:0000313" key="2">
    <source>
        <dbReference type="EMBL" id="KJV69601.1"/>
    </source>
</evidence>
<dbReference type="PATRIC" id="fig|1359163.3.peg.967"/>
<dbReference type="RefSeq" id="WP_045809272.1">
    <property type="nucleotide sequence ID" value="NZ_LANX01000001.1"/>
</dbReference>
<dbReference type="Proteomes" id="UP000033562">
    <property type="component" value="Unassembled WGS sequence"/>
</dbReference>
<keyword evidence="1" id="KW-1133">Transmembrane helix</keyword>
<accession>A0A0F3NPD4</accession>
<keyword evidence="1" id="KW-0472">Membrane</keyword>
<evidence type="ECO:0008006" key="4">
    <source>
        <dbReference type="Google" id="ProtNLM"/>
    </source>
</evidence>
<evidence type="ECO:0000256" key="1">
    <source>
        <dbReference type="SAM" id="Phobius"/>
    </source>
</evidence>
<dbReference type="EMBL" id="LANX01000001">
    <property type="protein sequence ID" value="KJV69601.1"/>
    <property type="molecule type" value="Genomic_DNA"/>
</dbReference>
<gene>
    <name evidence="2" type="ORF">NLO413_0998</name>
</gene>
<dbReference type="InterPro" id="IPR035965">
    <property type="entry name" value="PAS-like_dom_sf"/>
</dbReference>
<reference evidence="2 3" key="1">
    <citation type="submission" date="2015-02" db="EMBL/GenBank/DDBJ databases">
        <title>Genome Sequencing of Rickettsiales.</title>
        <authorList>
            <person name="Daugherty S.C."/>
            <person name="Su Q."/>
            <person name="Abolude K."/>
            <person name="Beier-Sexton M."/>
            <person name="Carlyon J.A."/>
            <person name="Carter R."/>
            <person name="Day N.P."/>
            <person name="Dumler S.J."/>
            <person name="Dyachenko V."/>
            <person name="Godinez A."/>
            <person name="Kurtti T.J."/>
            <person name="Lichay M."/>
            <person name="Mullins K.E."/>
            <person name="Ott S."/>
            <person name="Pappas-Brown V."/>
            <person name="Paris D.H."/>
            <person name="Patel P."/>
            <person name="Richards A.L."/>
            <person name="Sadzewicz L."/>
            <person name="Sears K."/>
            <person name="Seidman D."/>
            <person name="Sengamalay N."/>
            <person name="Stenos J."/>
            <person name="Tallon L.J."/>
            <person name="Vincent G."/>
            <person name="Fraser C.M."/>
            <person name="Munderloh U."/>
            <person name="Dunning-Hotopp J.C."/>
        </authorList>
    </citation>
    <scope>NUCLEOTIDE SEQUENCE [LARGE SCALE GENOMIC DNA]</scope>
    <source>
        <strain evidence="2 3">RAC413</strain>
    </source>
</reference>
<sequence>MFIYTIIFLLIFTISVLTAAYFYANISINNLKHNNNLITNLLLSLGDGFYLWDEEKRIEKFSPNLQLLLNTIFYSFDELANFFEESHQLKKNFTDARKTNKSFTIDLKGKDTEIYCFCYGQSIVNNQDKIVGVLLWIQNTTKEKLLITQLEHKNAKLKQELENYKDMIDVLPYPTWKRDKDFKVTVYNPFYIKFTQCHSNREFFKNRTLSNKVFPDKYQESIYTIIENERKLYTLTEIINPHTQEFIGYGQDMTQVKQLTQEIQSYIDLQKNLLNNLSCAIAIYGNDNKLSFYNNNFIKFWHLEQSWLDENPTYSKVLHKIYTNNQFFNKETFDFLQQQQHILFRKLLDPYHETITLINNLIIKISVIPTHKQELIFIYDHIRYE</sequence>
<evidence type="ECO:0000313" key="3">
    <source>
        <dbReference type="Proteomes" id="UP000033562"/>
    </source>
</evidence>
<dbReference type="SUPFAM" id="SSF55785">
    <property type="entry name" value="PYP-like sensor domain (PAS domain)"/>
    <property type="match status" value="1"/>
</dbReference>
<feature type="transmembrane region" description="Helical" evidence="1">
    <location>
        <begin position="6"/>
        <end position="24"/>
    </location>
</feature>
<proteinExistence type="predicted"/>
<name>A0A0F3NPD4_9RICK</name>
<dbReference type="AlphaFoldDB" id="A0A0F3NPD4"/>
<comment type="caution">
    <text evidence="2">The sequence shown here is derived from an EMBL/GenBank/DDBJ whole genome shotgun (WGS) entry which is preliminary data.</text>
</comment>
<dbReference type="Gene3D" id="3.30.450.20">
    <property type="entry name" value="PAS domain"/>
    <property type="match status" value="1"/>
</dbReference>
<keyword evidence="1" id="KW-0812">Transmembrane</keyword>
<organism evidence="2 3">
    <name type="scientific">Candidatus Neoehrlichia procyonis str. RAC413</name>
    <dbReference type="NCBI Taxonomy" id="1359163"/>
    <lineage>
        <taxon>Bacteria</taxon>
        <taxon>Pseudomonadati</taxon>
        <taxon>Pseudomonadota</taxon>
        <taxon>Alphaproteobacteria</taxon>
        <taxon>Rickettsiales</taxon>
        <taxon>Anaplasmataceae</taxon>
        <taxon>Candidatus Neoehrlichia</taxon>
    </lineage>
</organism>
<keyword evidence="3" id="KW-1185">Reference proteome</keyword>
<protein>
    <recommendedName>
        <fullName evidence="4">Sensory box protein</fullName>
    </recommendedName>
</protein>
<dbReference type="OrthoDB" id="7164295at2"/>